<proteinExistence type="predicted"/>
<evidence type="ECO:0000313" key="1">
    <source>
        <dbReference type="EMBL" id="RNA38303.1"/>
    </source>
</evidence>
<gene>
    <name evidence="1" type="ORF">BpHYR1_041568</name>
</gene>
<name>A0A3M7SR77_BRAPC</name>
<organism evidence="1 2">
    <name type="scientific">Brachionus plicatilis</name>
    <name type="common">Marine rotifer</name>
    <name type="synonym">Brachionus muelleri</name>
    <dbReference type="NCBI Taxonomy" id="10195"/>
    <lineage>
        <taxon>Eukaryota</taxon>
        <taxon>Metazoa</taxon>
        <taxon>Spiralia</taxon>
        <taxon>Gnathifera</taxon>
        <taxon>Rotifera</taxon>
        <taxon>Eurotatoria</taxon>
        <taxon>Monogononta</taxon>
        <taxon>Pseudotrocha</taxon>
        <taxon>Ploima</taxon>
        <taxon>Brachionidae</taxon>
        <taxon>Brachionus</taxon>
    </lineage>
</organism>
<dbReference type="AlphaFoldDB" id="A0A3M7SR77"/>
<dbReference type="OrthoDB" id="10170451at2759"/>
<keyword evidence="2" id="KW-1185">Reference proteome</keyword>
<accession>A0A3M7SR77</accession>
<dbReference type="Proteomes" id="UP000276133">
    <property type="component" value="Unassembled WGS sequence"/>
</dbReference>
<sequence length="223" mass="25905">MSQENELFVLIYFEVDRTYMSKNSSSTEDEIRNFENKAESLKSKSTTDLFTKEMEKLNKLSLKRPCDSDLFTDEESEKAANCAKCDDKFNKLNEELIEIKSNLLDLKNILCEFVQNNNRTLNDSDKKEVIYNGKNLVDISASNTTKYVTQIMDLMFPKEELANGYIIEGNSRSKRDALDIGKIELLRDAFFTKYNIPGSNQDETYKWIKSRAKRKCQDTKMNN</sequence>
<evidence type="ECO:0000313" key="2">
    <source>
        <dbReference type="Proteomes" id="UP000276133"/>
    </source>
</evidence>
<dbReference type="EMBL" id="REGN01000891">
    <property type="protein sequence ID" value="RNA38303.1"/>
    <property type="molecule type" value="Genomic_DNA"/>
</dbReference>
<evidence type="ECO:0008006" key="3">
    <source>
        <dbReference type="Google" id="ProtNLM"/>
    </source>
</evidence>
<protein>
    <recommendedName>
        <fullName evidence="3">BEN domain-containing protein</fullName>
    </recommendedName>
</protein>
<comment type="caution">
    <text evidence="1">The sequence shown here is derived from an EMBL/GenBank/DDBJ whole genome shotgun (WGS) entry which is preliminary data.</text>
</comment>
<reference evidence="1 2" key="1">
    <citation type="journal article" date="2018" name="Sci. Rep.">
        <title>Genomic signatures of local adaptation to the degree of environmental predictability in rotifers.</title>
        <authorList>
            <person name="Franch-Gras L."/>
            <person name="Hahn C."/>
            <person name="Garcia-Roger E.M."/>
            <person name="Carmona M.J."/>
            <person name="Serra M."/>
            <person name="Gomez A."/>
        </authorList>
    </citation>
    <scope>NUCLEOTIDE SEQUENCE [LARGE SCALE GENOMIC DNA]</scope>
    <source>
        <strain evidence="1">HYR1</strain>
    </source>
</reference>